<evidence type="ECO:0000313" key="1">
    <source>
        <dbReference type="EMBL" id="KAA6330325.1"/>
    </source>
</evidence>
<reference evidence="1 2" key="1">
    <citation type="submission" date="2019-03" db="EMBL/GenBank/DDBJ databases">
        <title>Single cell metagenomics reveals metabolic interactions within the superorganism composed of flagellate Streblomastix strix and complex community of Bacteroidetes bacteria on its surface.</title>
        <authorList>
            <person name="Treitli S.C."/>
            <person name="Kolisko M."/>
            <person name="Husnik F."/>
            <person name="Keeling P."/>
            <person name="Hampl V."/>
        </authorList>
    </citation>
    <scope>NUCLEOTIDE SEQUENCE [LARGE SCALE GENOMIC DNA]</scope>
    <source>
        <strain evidence="1">ST1C</strain>
    </source>
</reference>
<proteinExistence type="predicted"/>
<name>A0A5J4R9U3_9EUKA</name>
<dbReference type="OrthoDB" id="6252103at2759"/>
<feature type="non-terminal residue" evidence="1">
    <location>
        <position position="1"/>
    </location>
</feature>
<sequence>GDVHKKVSSVSTLLKSSAIVSGVSEGQVCLWKLNRDNQQIVATRKEYVVALTAVHNEGRSWMYELWI</sequence>
<dbReference type="AlphaFoldDB" id="A0A5J4R9U3"/>
<comment type="caution">
    <text evidence="1">The sequence shown here is derived from an EMBL/GenBank/DDBJ whole genome shotgun (WGS) entry which is preliminary data.</text>
</comment>
<evidence type="ECO:0000313" key="2">
    <source>
        <dbReference type="Proteomes" id="UP000324800"/>
    </source>
</evidence>
<organism evidence="1 2">
    <name type="scientific">Streblomastix strix</name>
    <dbReference type="NCBI Taxonomy" id="222440"/>
    <lineage>
        <taxon>Eukaryota</taxon>
        <taxon>Metamonada</taxon>
        <taxon>Preaxostyla</taxon>
        <taxon>Oxymonadida</taxon>
        <taxon>Streblomastigidae</taxon>
        <taxon>Streblomastix</taxon>
    </lineage>
</organism>
<accession>A0A5J4R9U3</accession>
<dbReference type="Proteomes" id="UP000324800">
    <property type="component" value="Unassembled WGS sequence"/>
</dbReference>
<gene>
    <name evidence="1" type="ORF">EZS28_053513</name>
</gene>
<dbReference type="EMBL" id="SNRW01042863">
    <property type="protein sequence ID" value="KAA6330325.1"/>
    <property type="molecule type" value="Genomic_DNA"/>
</dbReference>
<protein>
    <submittedName>
        <fullName evidence="1">Uncharacterized protein</fullName>
    </submittedName>
</protein>